<dbReference type="OrthoDB" id="246387at2"/>
<proteinExistence type="predicted"/>
<dbReference type="EMBL" id="FQXS01000007">
    <property type="protein sequence ID" value="SHH72446.1"/>
    <property type="molecule type" value="Genomic_DNA"/>
</dbReference>
<feature type="compositionally biased region" description="Low complexity" evidence="1">
    <location>
        <begin position="35"/>
        <end position="61"/>
    </location>
</feature>
<feature type="region of interest" description="Disordered" evidence="1">
    <location>
        <begin position="29"/>
        <end position="61"/>
    </location>
</feature>
<keyword evidence="4" id="KW-1185">Reference proteome</keyword>
<dbReference type="RefSeq" id="WP_143165952.1">
    <property type="nucleotide sequence ID" value="NZ_FQXS01000007.1"/>
</dbReference>
<dbReference type="Proteomes" id="UP000184139">
    <property type="component" value="Unassembled WGS sequence"/>
</dbReference>
<name>A0A1M5VB63_9BACT</name>
<evidence type="ECO:0000256" key="1">
    <source>
        <dbReference type="SAM" id="MobiDB-lite"/>
    </source>
</evidence>
<reference evidence="3 4" key="1">
    <citation type="submission" date="2016-11" db="EMBL/GenBank/DDBJ databases">
        <authorList>
            <person name="Jaros S."/>
            <person name="Januszkiewicz K."/>
            <person name="Wedrychowicz H."/>
        </authorList>
    </citation>
    <scope>NUCLEOTIDE SEQUENCE [LARGE SCALE GENOMIC DNA]</scope>
    <source>
        <strain evidence="3 4">DSM 9705</strain>
    </source>
</reference>
<feature type="signal peptide" evidence="2">
    <location>
        <begin position="1"/>
        <end position="24"/>
    </location>
</feature>
<protein>
    <submittedName>
        <fullName evidence="3">Uncharacterized protein</fullName>
    </submittedName>
</protein>
<evidence type="ECO:0000313" key="3">
    <source>
        <dbReference type="EMBL" id="SHH72446.1"/>
    </source>
</evidence>
<dbReference type="PROSITE" id="PS51257">
    <property type="entry name" value="PROKAR_LIPOPROTEIN"/>
    <property type="match status" value="1"/>
</dbReference>
<feature type="chain" id="PRO_5012047898" evidence="2">
    <location>
        <begin position="25"/>
        <end position="209"/>
    </location>
</feature>
<gene>
    <name evidence="3" type="ORF">SAMN02745124_01630</name>
</gene>
<evidence type="ECO:0000313" key="4">
    <source>
        <dbReference type="Proteomes" id="UP000184139"/>
    </source>
</evidence>
<evidence type="ECO:0000256" key="2">
    <source>
        <dbReference type="SAM" id="SignalP"/>
    </source>
</evidence>
<organism evidence="3 4">
    <name type="scientific">Desulfofustis glycolicus DSM 9705</name>
    <dbReference type="NCBI Taxonomy" id="1121409"/>
    <lineage>
        <taxon>Bacteria</taxon>
        <taxon>Pseudomonadati</taxon>
        <taxon>Thermodesulfobacteriota</taxon>
        <taxon>Desulfobulbia</taxon>
        <taxon>Desulfobulbales</taxon>
        <taxon>Desulfocapsaceae</taxon>
        <taxon>Desulfofustis</taxon>
    </lineage>
</organism>
<accession>A0A1M5VB63</accession>
<keyword evidence="2" id="KW-0732">Signal</keyword>
<dbReference type="AlphaFoldDB" id="A0A1M5VB63"/>
<sequence>MHIFRIFIALSLASLLLTSCDLFEDDDDDGGTSAGSGTVEQSTSKTADTTDTASTDSVTTTSQTTSSQISLNAFQSFSCTSNWSNRDGALGLTAHTGSGTCFTTFPGKSGSYQITLIAQTEFDGRSPYQISINDQVVSAGSYPLSSSLYCDCPLDQWYIVCPDRNVTIDAGIHAIKTGDKISFWGDQVYPCGDHGSYAKWHGMTFTPAN</sequence>